<feature type="domain" description="HTH La-type RNA-binding" evidence="7">
    <location>
        <begin position="605"/>
        <end position="696"/>
    </location>
</feature>
<comment type="subcellular location">
    <subcellularLocation>
        <location evidence="1">Mitochondrion</location>
    </subcellularLocation>
</comment>
<evidence type="ECO:0000256" key="3">
    <source>
        <dbReference type="ARBA" id="ARBA00022884"/>
    </source>
</evidence>
<keyword evidence="3 5" id="KW-0694">RNA-binding</keyword>
<feature type="compositionally biased region" description="Low complexity" evidence="6">
    <location>
        <begin position="47"/>
        <end position="58"/>
    </location>
</feature>
<feature type="compositionally biased region" description="Basic and acidic residues" evidence="6">
    <location>
        <begin position="168"/>
        <end position="177"/>
    </location>
</feature>
<feature type="compositionally biased region" description="Basic and acidic residues" evidence="6">
    <location>
        <begin position="1361"/>
        <end position="1385"/>
    </location>
</feature>
<feature type="region of interest" description="Disordered" evidence="6">
    <location>
        <begin position="1349"/>
        <end position="1402"/>
    </location>
</feature>
<dbReference type="InterPro" id="IPR006630">
    <property type="entry name" value="La_HTH"/>
</dbReference>
<feature type="compositionally biased region" description="Basic and acidic residues" evidence="6">
    <location>
        <begin position="850"/>
        <end position="860"/>
    </location>
</feature>
<feature type="compositionally biased region" description="Low complexity" evidence="6">
    <location>
        <begin position="178"/>
        <end position="204"/>
    </location>
</feature>
<dbReference type="EMBL" id="JACBAF010002233">
    <property type="protein sequence ID" value="KAF7162183.1"/>
    <property type="molecule type" value="Genomic_DNA"/>
</dbReference>
<dbReference type="InterPro" id="IPR036013">
    <property type="entry name" value="Band_7/SPFH_dom_sf"/>
</dbReference>
<dbReference type="SMART" id="SM00244">
    <property type="entry name" value="PHB"/>
    <property type="match status" value="1"/>
</dbReference>
<evidence type="ECO:0000256" key="5">
    <source>
        <dbReference type="PROSITE-ProRule" id="PRU00332"/>
    </source>
</evidence>
<dbReference type="GO" id="GO:0007005">
    <property type="term" value="P:mitochondrion organization"/>
    <property type="evidence" value="ECO:0007669"/>
    <property type="project" value="TreeGrafter"/>
</dbReference>
<feature type="compositionally biased region" description="Basic and acidic residues" evidence="6">
    <location>
        <begin position="485"/>
        <end position="502"/>
    </location>
</feature>
<accession>A0A8H6PXH9</accession>
<dbReference type="InterPro" id="IPR032435">
    <property type="entry name" value="STML2-like_C"/>
</dbReference>
<feature type="region of interest" description="Disordered" evidence="6">
    <location>
        <begin position="823"/>
        <end position="878"/>
    </location>
</feature>
<feature type="region of interest" description="Disordered" evidence="6">
    <location>
        <begin position="1006"/>
        <end position="1029"/>
    </location>
</feature>
<dbReference type="InterPro" id="IPR006607">
    <property type="entry name" value="DM15"/>
</dbReference>
<feature type="compositionally biased region" description="Basic and acidic residues" evidence="6">
    <location>
        <begin position="60"/>
        <end position="73"/>
    </location>
</feature>
<feature type="compositionally biased region" description="Polar residues" evidence="6">
    <location>
        <begin position="74"/>
        <end position="83"/>
    </location>
</feature>
<feature type="compositionally biased region" description="Polar residues" evidence="6">
    <location>
        <begin position="19"/>
        <end position="29"/>
    </location>
</feature>
<dbReference type="GO" id="GO:0005886">
    <property type="term" value="C:plasma membrane"/>
    <property type="evidence" value="ECO:0007669"/>
    <property type="project" value="UniProtKB-ARBA"/>
</dbReference>
<dbReference type="InterPro" id="IPR001107">
    <property type="entry name" value="Band_7"/>
</dbReference>
<keyword evidence="4" id="KW-0496">Mitochondrion</keyword>
<dbReference type="InterPro" id="IPR001972">
    <property type="entry name" value="Stomatin_HflK_fam"/>
</dbReference>
<dbReference type="InterPro" id="IPR050710">
    <property type="entry name" value="Band7/mec-2_domain"/>
</dbReference>
<feature type="compositionally biased region" description="Polar residues" evidence="6">
    <location>
        <begin position="836"/>
        <end position="849"/>
    </location>
</feature>
<protein>
    <recommendedName>
        <fullName evidence="7">HTH La-type RNA-binding domain-containing protein</fullName>
    </recommendedName>
</protein>
<comment type="caution">
    <text evidence="8">The sequence shown here is derived from an EMBL/GenBank/DDBJ whole genome shotgun (WGS) entry which is preliminary data.</text>
</comment>
<dbReference type="GO" id="GO:0000339">
    <property type="term" value="F:RNA cap binding"/>
    <property type="evidence" value="ECO:0007669"/>
    <property type="project" value="InterPro"/>
</dbReference>
<evidence type="ECO:0000313" key="8">
    <source>
        <dbReference type="EMBL" id="KAF7162183.1"/>
    </source>
</evidence>
<evidence type="ECO:0000259" key="7">
    <source>
        <dbReference type="PROSITE" id="PS50961"/>
    </source>
</evidence>
<feature type="compositionally biased region" description="Basic and acidic residues" evidence="6">
    <location>
        <begin position="263"/>
        <end position="293"/>
    </location>
</feature>
<dbReference type="InterPro" id="IPR036388">
    <property type="entry name" value="WH-like_DNA-bd_sf"/>
</dbReference>
<organism evidence="8 9">
    <name type="scientific">Aspergillus hiratsukae</name>
    <dbReference type="NCBI Taxonomy" id="1194566"/>
    <lineage>
        <taxon>Eukaryota</taxon>
        <taxon>Fungi</taxon>
        <taxon>Dikarya</taxon>
        <taxon>Ascomycota</taxon>
        <taxon>Pezizomycotina</taxon>
        <taxon>Eurotiomycetes</taxon>
        <taxon>Eurotiomycetidae</taxon>
        <taxon>Eurotiales</taxon>
        <taxon>Aspergillaceae</taxon>
        <taxon>Aspergillus</taxon>
        <taxon>Aspergillus subgen. Fumigati</taxon>
    </lineage>
</organism>
<comment type="similarity">
    <text evidence="2">Belongs to the band 7/mec-2 family.</text>
</comment>
<sequence length="1402" mass="152181">MAATFSYAQAAKGVIATPSAANPASTEQNKPAAKTDEQSTSSSVQMEPETTAPTAETSQEAEKTAASTDKDSESTTTAPSKTNVSGTSSPSVGTSSTSTVPKEDESSNTPNGTTESNWDKQSQASGTDKQSNAQEAKDKTSASSDKDKKAPLKELKAAPLPAVNVWQQRKEAQEAKAKATAALKPASSAKPSASKTASVASSTSGDNHQELSKTAPKKKGADATSDGPKDKKRTDGGKARDENVSIPPVGDASSWPTPQVAQGEEKRKAHEKTEKTEKPEKSPVIRPHGKEKWMPVPYVPTAVFNTPLPSSARRGGRAGRVGRDAARNGTHGTPGADKAASGQTTQGSTAKQNGVGDRGRNELNSARANSLPAPSKRSNSVDAGLADSRKGNQAADRSRAPKGTDNVNGMLPGRQGAGNENLPPRHRGDAKPFARNHDAANKGGDSTSKSSHPSAEAHTGPRASSTHDRRFENGPKSADLAGFPGDRKDKDFSRESRADRGRGSHRGRGGHSGFTGSQNSQFPNNHMAHHSFVHPKSFGFNERQRSHHGLPNGSQQGHRMSLRSPSLPNSASMYGVYPFPADINTMYGYQPIPAAPMTAVPYQPYMEPFSLMSMISMQLEYYFSVDNLCKDLFLRKQMDSQGFVPLSVIASFKRVKTLTEDFEMLRHACRQVRNVEYQTGEDGIDRLRPREKWEQWVLPVEQRDPSAQNQGPSLSTDAGKFHEQNHIDESTNGLPNGITEPHVSKTSLSSTAPEFSPSNPVITQTEIANVGIPIDDHPFSDDQIEKLMVVVRRPKLPSASRPQLLDNFPPLFNRFVDTSRTAGGLARSRGSSLSRPTVSRASDISQRVNDSTHDSLHEDPWSTLWDGKQDTQPSLPLSSDDLVHEPYSVFRKRVLYERKLTPNQDDDREMDVLYEFWSHFLVQNFNAQMYNEFKSLALDDLSSRNASSGFNRLIRFYGAFLSSKEILPDESLRLLRSSIGGSDRVALQNPSLSGPRITSTNTLNTIRRQNVSSSSRRPAPESSLLGFGPGSMPGGAPATYFSNRSALPMNTVIRFVPQQTAWIVERMGKFHRILEPGLAILIPFIDRIAYVKSLKENAIEIPSQNAITADNVTLELDGVLYTRVFDAYKASYGVEDAEYAISQLAQTTMRSEIGQLTLDHVLKERATLNTNITQAINEAAQDWGVVCLRYEIRDIHAPEGVVAAMHRQVTAERSKRAEILESEGQRQSAINIAEGRKQSVILASEAMRAEQINRATGEAEAIMLKARATARGVEAVAQAIEEGGGNAHSALSLRVAEKYVDAFSKLAREGTAVVVPGNVGDLAGMIANAMAVYGKVNENQARSMAAKALEVQEPAQTESSHQNKAEKHSSEPDRQVESETDKVENVADSVLKGFDQASQQRR</sequence>
<dbReference type="SMART" id="SM00684">
    <property type="entry name" value="DM15"/>
    <property type="match status" value="2"/>
</dbReference>
<dbReference type="PRINTS" id="PR00721">
    <property type="entry name" value="STOMATIN"/>
</dbReference>
<dbReference type="GO" id="GO:0005739">
    <property type="term" value="C:mitochondrion"/>
    <property type="evidence" value="ECO:0007669"/>
    <property type="project" value="UniProtKB-SubCell"/>
</dbReference>
<dbReference type="Gene3D" id="1.10.10.10">
    <property type="entry name" value="Winged helix-like DNA-binding domain superfamily/Winged helix DNA-binding domain"/>
    <property type="match status" value="1"/>
</dbReference>
<reference evidence="8" key="1">
    <citation type="submission" date="2020-06" db="EMBL/GenBank/DDBJ databases">
        <title>Draft genome sequences of strains closely related to Aspergillus parafelis and Aspergillus hiratsukae.</title>
        <authorList>
            <person name="Dos Santos R.A.C."/>
            <person name="Rivero-Menendez O."/>
            <person name="Steenwyk J.L."/>
            <person name="Mead M.E."/>
            <person name="Goldman G.H."/>
            <person name="Alastruey-Izquierdo A."/>
            <person name="Rokas A."/>
        </authorList>
    </citation>
    <scope>NUCLEOTIDE SEQUENCE</scope>
    <source>
        <strain evidence="8">CNM-CM6106</strain>
    </source>
</reference>
<feature type="compositionally biased region" description="Basic and acidic residues" evidence="6">
    <location>
        <begin position="135"/>
        <end position="156"/>
    </location>
</feature>
<dbReference type="Pfam" id="PF21071">
    <property type="entry name" value="LARP1_HEAT"/>
    <property type="match status" value="1"/>
</dbReference>
<proteinExistence type="inferred from homology"/>
<dbReference type="CDD" id="cd08829">
    <property type="entry name" value="SPFH_paraslipin"/>
    <property type="match status" value="1"/>
</dbReference>
<feature type="compositionally biased region" description="Polar residues" evidence="6">
    <location>
        <begin position="552"/>
        <end position="565"/>
    </location>
</feature>
<feature type="compositionally biased region" description="Polar residues" evidence="6">
    <location>
        <begin position="444"/>
        <end position="453"/>
    </location>
</feature>
<dbReference type="CDD" id="cd07323">
    <property type="entry name" value="LAM"/>
    <property type="match status" value="1"/>
</dbReference>
<evidence type="ECO:0000256" key="6">
    <source>
        <dbReference type="SAM" id="MobiDB-lite"/>
    </source>
</evidence>
<dbReference type="Pfam" id="PF01145">
    <property type="entry name" value="Band_7"/>
    <property type="match status" value="1"/>
</dbReference>
<dbReference type="PANTHER" id="PTHR43327">
    <property type="entry name" value="STOMATIN-LIKE PROTEIN 2, MITOCHONDRIAL"/>
    <property type="match status" value="1"/>
</dbReference>
<evidence type="ECO:0000313" key="9">
    <source>
        <dbReference type="Proteomes" id="UP000662466"/>
    </source>
</evidence>
<dbReference type="SMART" id="SM00715">
    <property type="entry name" value="LA"/>
    <property type="match status" value="1"/>
</dbReference>
<feature type="compositionally biased region" description="Polar residues" evidence="6">
    <location>
        <begin position="107"/>
        <end position="134"/>
    </location>
</feature>
<evidence type="ECO:0000256" key="4">
    <source>
        <dbReference type="ARBA" id="ARBA00023128"/>
    </source>
</evidence>
<dbReference type="FunFam" id="3.30.479.30:FF:000004">
    <property type="entry name" value="Putative membrane protease family, stomatin"/>
    <property type="match status" value="1"/>
</dbReference>
<dbReference type="Proteomes" id="UP000662466">
    <property type="component" value="Unassembled WGS sequence"/>
</dbReference>
<evidence type="ECO:0000256" key="2">
    <source>
        <dbReference type="ARBA" id="ARBA00008164"/>
    </source>
</evidence>
<feature type="compositionally biased region" description="Basic and acidic residues" evidence="6">
    <location>
        <begin position="227"/>
        <end position="243"/>
    </location>
</feature>
<dbReference type="GO" id="GO:0048255">
    <property type="term" value="P:mRNA stabilization"/>
    <property type="evidence" value="ECO:0007669"/>
    <property type="project" value="InterPro"/>
</dbReference>
<dbReference type="SUPFAM" id="SSF117892">
    <property type="entry name" value="Band 7/SPFH domain"/>
    <property type="match status" value="1"/>
</dbReference>
<dbReference type="PROSITE" id="PS50961">
    <property type="entry name" value="HTH_LA"/>
    <property type="match status" value="1"/>
</dbReference>
<name>A0A8H6PXH9_9EURO</name>
<gene>
    <name evidence="8" type="ORF">CNMCM6106_009177</name>
</gene>
<dbReference type="Pfam" id="PF16200">
    <property type="entry name" value="Band_7_C"/>
    <property type="match status" value="1"/>
</dbReference>
<dbReference type="Gene3D" id="3.30.479.30">
    <property type="entry name" value="Band 7 domain"/>
    <property type="match status" value="1"/>
</dbReference>
<dbReference type="GO" id="GO:0098552">
    <property type="term" value="C:side of membrane"/>
    <property type="evidence" value="ECO:0007669"/>
    <property type="project" value="UniProtKB-ARBA"/>
</dbReference>
<feature type="compositionally biased region" description="Basic and acidic residues" evidence="6">
    <location>
        <begin position="426"/>
        <end position="440"/>
    </location>
</feature>
<feature type="compositionally biased region" description="Low complexity" evidence="6">
    <location>
        <begin position="823"/>
        <end position="835"/>
    </location>
</feature>
<dbReference type="SUPFAM" id="SSF46785">
    <property type="entry name" value="Winged helix' DNA-binding domain"/>
    <property type="match status" value="1"/>
</dbReference>
<feature type="compositionally biased region" description="Polar residues" evidence="6">
    <location>
        <begin position="341"/>
        <end position="352"/>
    </location>
</feature>
<feature type="compositionally biased region" description="Polar residues" evidence="6">
    <location>
        <begin position="514"/>
        <end position="524"/>
    </location>
</feature>
<dbReference type="Pfam" id="PF05383">
    <property type="entry name" value="La"/>
    <property type="match status" value="1"/>
</dbReference>
<dbReference type="InterPro" id="IPR036390">
    <property type="entry name" value="WH_DNA-bd_sf"/>
</dbReference>
<evidence type="ECO:0000256" key="1">
    <source>
        <dbReference type="ARBA" id="ARBA00004173"/>
    </source>
</evidence>
<feature type="compositionally biased region" description="Low complexity" evidence="6">
    <location>
        <begin position="1012"/>
        <end position="1023"/>
    </location>
</feature>
<feature type="region of interest" description="Disordered" evidence="6">
    <location>
        <begin position="13"/>
        <end position="565"/>
    </location>
</feature>
<dbReference type="PANTHER" id="PTHR43327:SF10">
    <property type="entry name" value="STOMATIN-LIKE PROTEIN 2, MITOCHONDRIAL"/>
    <property type="match status" value="1"/>
</dbReference>
<feature type="compositionally biased region" description="Low complexity" evidence="6">
    <location>
        <begin position="84"/>
        <end position="100"/>
    </location>
</feature>